<organism evidence="1 2">
    <name type="scientific">Drosophila ananassae</name>
    <name type="common">Fruit fly</name>
    <dbReference type="NCBI Taxonomy" id="7217"/>
    <lineage>
        <taxon>Eukaryota</taxon>
        <taxon>Metazoa</taxon>
        <taxon>Ecdysozoa</taxon>
        <taxon>Arthropoda</taxon>
        <taxon>Hexapoda</taxon>
        <taxon>Insecta</taxon>
        <taxon>Pterygota</taxon>
        <taxon>Neoptera</taxon>
        <taxon>Endopterygota</taxon>
        <taxon>Diptera</taxon>
        <taxon>Brachycera</taxon>
        <taxon>Muscomorpha</taxon>
        <taxon>Ephydroidea</taxon>
        <taxon>Drosophilidae</taxon>
        <taxon>Drosophila</taxon>
        <taxon>Sophophora</taxon>
    </lineage>
</organism>
<keyword evidence="2" id="KW-1185">Reference proteome</keyword>
<evidence type="ECO:0000313" key="2">
    <source>
        <dbReference type="Proteomes" id="UP000007801"/>
    </source>
</evidence>
<dbReference type="OrthoDB" id="7870399at2759"/>
<name>A0A0P8ZY34_DROAN</name>
<dbReference type="InParanoid" id="A0A0P8ZY34"/>
<evidence type="ECO:0000313" key="1">
    <source>
        <dbReference type="EMBL" id="KPU79587.1"/>
    </source>
</evidence>
<sequence length="90" mass="10388">MAPFSTCSRCQVRTRKLVKDPQTLKLIYICPKCFKSKEYKDSLKKIKTPEQPKLEKEKVKPRMKITPPVMQTVVINGKKYIAISESADDD</sequence>
<dbReference type="EMBL" id="CH902617">
    <property type="protein sequence ID" value="KPU79587.1"/>
    <property type="molecule type" value="Genomic_DNA"/>
</dbReference>
<dbReference type="Proteomes" id="UP000007801">
    <property type="component" value="Unassembled WGS sequence"/>
</dbReference>
<reference evidence="1 2" key="1">
    <citation type="journal article" date="2007" name="Nature">
        <title>Evolution of genes and genomes on the Drosophila phylogeny.</title>
        <authorList>
            <consortium name="Drosophila 12 Genomes Consortium"/>
            <person name="Clark A.G."/>
            <person name="Eisen M.B."/>
            <person name="Smith D.R."/>
            <person name="Bergman C.M."/>
            <person name="Oliver B."/>
            <person name="Markow T.A."/>
            <person name="Kaufman T.C."/>
            <person name="Kellis M."/>
            <person name="Gelbart W."/>
            <person name="Iyer V.N."/>
            <person name="Pollard D.A."/>
            <person name="Sackton T.B."/>
            <person name="Larracuente A.M."/>
            <person name="Singh N.D."/>
            <person name="Abad J.P."/>
            <person name="Abt D.N."/>
            <person name="Adryan B."/>
            <person name="Aguade M."/>
            <person name="Akashi H."/>
            <person name="Anderson W.W."/>
            <person name="Aquadro C.F."/>
            <person name="Ardell D.H."/>
            <person name="Arguello R."/>
            <person name="Artieri C.G."/>
            <person name="Barbash D.A."/>
            <person name="Barker D."/>
            <person name="Barsanti P."/>
            <person name="Batterham P."/>
            <person name="Batzoglou S."/>
            <person name="Begun D."/>
            <person name="Bhutkar A."/>
            <person name="Blanco E."/>
            <person name="Bosak S.A."/>
            <person name="Bradley R.K."/>
            <person name="Brand A.D."/>
            <person name="Brent M.R."/>
            <person name="Brooks A.N."/>
            <person name="Brown R.H."/>
            <person name="Butlin R.K."/>
            <person name="Caggese C."/>
            <person name="Calvi B.R."/>
            <person name="Bernardo de Carvalho A."/>
            <person name="Caspi A."/>
            <person name="Castrezana S."/>
            <person name="Celniker S.E."/>
            <person name="Chang J.L."/>
            <person name="Chapple C."/>
            <person name="Chatterji S."/>
            <person name="Chinwalla A."/>
            <person name="Civetta A."/>
            <person name="Clifton S.W."/>
            <person name="Comeron J.M."/>
            <person name="Costello J.C."/>
            <person name="Coyne J.A."/>
            <person name="Daub J."/>
            <person name="David R.G."/>
            <person name="Delcher A.L."/>
            <person name="Delehaunty K."/>
            <person name="Do C.B."/>
            <person name="Ebling H."/>
            <person name="Edwards K."/>
            <person name="Eickbush T."/>
            <person name="Evans J.D."/>
            <person name="Filipski A."/>
            <person name="Findeiss S."/>
            <person name="Freyhult E."/>
            <person name="Fulton L."/>
            <person name="Fulton R."/>
            <person name="Garcia A.C."/>
            <person name="Gardiner A."/>
            <person name="Garfield D.A."/>
            <person name="Garvin B.E."/>
            <person name="Gibson G."/>
            <person name="Gilbert D."/>
            <person name="Gnerre S."/>
            <person name="Godfrey J."/>
            <person name="Good R."/>
            <person name="Gotea V."/>
            <person name="Gravely B."/>
            <person name="Greenberg A.J."/>
            <person name="Griffiths-Jones S."/>
            <person name="Gross S."/>
            <person name="Guigo R."/>
            <person name="Gustafson E.A."/>
            <person name="Haerty W."/>
            <person name="Hahn M.W."/>
            <person name="Halligan D.L."/>
            <person name="Halpern A.L."/>
            <person name="Halter G.M."/>
            <person name="Han M.V."/>
            <person name="Heger A."/>
            <person name="Hillier L."/>
            <person name="Hinrichs A.S."/>
            <person name="Holmes I."/>
            <person name="Hoskins R.A."/>
            <person name="Hubisz M.J."/>
            <person name="Hultmark D."/>
            <person name="Huntley M.A."/>
            <person name="Jaffe D.B."/>
            <person name="Jagadeeshan S."/>
            <person name="Jeck W.R."/>
            <person name="Johnson J."/>
            <person name="Jones C.D."/>
            <person name="Jordan W.C."/>
            <person name="Karpen G.H."/>
            <person name="Kataoka E."/>
            <person name="Keightley P.D."/>
            <person name="Kheradpour P."/>
            <person name="Kirkness E.F."/>
            <person name="Koerich L.B."/>
            <person name="Kristiansen K."/>
            <person name="Kudrna D."/>
            <person name="Kulathinal R.J."/>
            <person name="Kumar S."/>
            <person name="Kwok R."/>
            <person name="Lander E."/>
            <person name="Langley C.H."/>
            <person name="Lapoint R."/>
            <person name="Lazzaro B.P."/>
            <person name="Lee S.J."/>
            <person name="Levesque L."/>
            <person name="Li R."/>
            <person name="Lin C.F."/>
            <person name="Lin M.F."/>
            <person name="Lindblad-Toh K."/>
            <person name="Llopart A."/>
            <person name="Long M."/>
            <person name="Low L."/>
            <person name="Lozovsky E."/>
            <person name="Lu J."/>
            <person name="Luo M."/>
            <person name="Machado C.A."/>
            <person name="Makalowski W."/>
            <person name="Marzo M."/>
            <person name="Matsuda M."/>
            <person name="Matzkin L."/>
            <person name="McAllister B."/>
            <person name="McBride C.S."/>
            <person name="McKernan B."/>
            <person name="McKernan K."/>
            <person name="Mendez-Lago M."/>
            <person name="Minx P."/>
            <person name="Mollenhauer M.U."/>
            <person name="Montooth K."/>
            <person name="Mount S.M."/>
            <person name="Mu X."/>
            <person name="Myers E."/>
            <person name="Negre B."/>
            <person name="Newfeld S."/>
            <person name="Nielsen R."/>
            <person name="Noor M.A."/>
            <person name="O'Grady P."/>
            <person name="Pachter L."/>
            <person name="Papaceit M."/>
            <person name="Parisi M.J."/>
            <person name="Parisi M."/>
            <person name="Parts L."/>
            <person name="Pedersen J.S."/>
            <person name="Pesole G."/>
            <person name="Phillippy A.M."/>
            <person name="Ponting C.P."/>
            <person name="Pop M."/>
            <person name="Porcelli D."/>
            <person name="Powell J.R."/>
            <person name="Prohaska S."/>
            <person name="Pruitt K."/>
            <person name="Puig M."/>
            <person name="Quesneville H."/>
            <person name="Ram K.R."/>
            <person name="Rand D."/>
            <person name="Rasmussen M.D."/>
            <person name="Reed L.K."/>
            <person name="Reenan R."/>
            <person name="Reily A."/>
            <person name="Remington K.A."/>
            <person name="Rieger T.T."/>
            <person name="Ritchie M.G."/>
            <person name="Robin C."/>
            <person name="Rogers Y.H."/>
            <person name="Rohde C."/>
            <person name="Rozas J."/>
            <person name="Rubenfield M.J."/>
            <person name="Ruiz A."/>
            <person name="Russo S."/>
            <person name="Salzberg S.L."/>
            <person name="Sanchez-Gracia A."/>
            <person name="Saranga D.J."/>
            <person name="Sato H."/>
            <person name="Schaeffer S.W."/>
            <person name="Schatz M.C."/>
            <person name="Schlenke T."/>
            <person name="Schwartz R."/>
            <person name="Segarra C."/>
            <person name="Singh R.S."/>
            <person name="Sirot L."/>
            <person name="Sirota M."/>
            <person name="Sisneros N.B."/>
            <person name="Smith C.D."/>
            <person name="Smith T.F."/>
            <person name="Spieth J."/>
            <person name="Stage D.E."/>
            <person name="Stark A."/>
            <person name="Stephan W."/>
            <person name="Strausberg R.L."/>
            <person name="Strempel S."/>
            <person name="Sturgill D."/>
            <person name="Sutton G."/>
            <person name="Sutton G.G."/>
            <person name="Tao W."/>
            <person name="Teichmann S."/>
            <person name="Tobari Y.N."/>
            <person name="Tomimura Y."/>
            <person name="Tsolas J.M."/>
            <person name="Valente V.L."/>
            <person name="Venter E."/>
            <person name="Venter J.C."/>
            <person name="Vicario S."/>
            <person name="Vieira F.G."/>
            <person name="Vilella A.J."/>
            <person name="Villasante A."/>
            <person name="Walenz B."/>
            <person name="Wang J."/>
            <person name="Wasserman M."/>
            <person name="Watts T."/>
            <person name="Wilson D."/>
            <person name="Wilson R.K."/>
            <person name="Wing R.A."/>
            <person name="Wolfner M.F."/>
            <person name="Wong A."/>
            <person name="Wong G.K."/>
            <person name="Wu C.I."/>
            <person name="Wu G."/>
            <person name="Yamamoto D."/>
            <person name="Yang H.P."/>
            <person name="Yang S.P."/>
            <person name="Yorke J.A."/>
            <person name="Yoshida K."/>
            <person name="Zdobnov E."/>
            <person name="Zhang P."/>
            <person name="Zhang Y."/>
            <person name="Zimin A.V."/>
            <person name="Baldwin J."/>
            <person name="Abdouelleil A."/>
            <person name="Abdulkadir J."/>
            <person name="Abebe A."/>
            <person name="Abera B."/>
            <person name="Abreu J."/>
            <person name="Acer S.C."/>
            <person name="Aftuck L."/>
            <person name="Alexander A."/>
            <person name="An P."/>
            <person name="Anderson E."/>
            <person name="Anderson S."/>
            <person name="Arachi H."/>
            <person name="Azer M."/>
            <person name="Bachantsang P."/>
            <person name="Barry A."/>
            <person name="Bayul T."/>
            <person name="Berlin A."/>
            <person name="Bessette D."/>
            <person name="Bloom T."/>
            <person name="Blye J."/>
            <person name="Boguslavskiy L."/>
            <person name="Bonnet C."/>
            <person name="Boukhgalter B."/>
            <person name="Bourzgui I."/>
            <person name="Brown A."/>
            <person name="Cahill P."/>
            <person name="Channer S."/>
            <person name="Cheshatsang Y."/>
            <person name="Chuda L."/>
            <person name="Citroen M."/>
            <person name="Collymore A."/>
            <person name="Cooke P."/>
            <person name="Costello M."/>
            <person name="D'Aco K."/>
            <person name="Daza R."/>
            <person name="De Haan G."/>
            <person name="DeGray S."/>
            <person name="DeMaso C."/>
            <person name="Dhargay N."/>
            <person name="Dooley K."/>
            <person name="Dooley E."/>
            <person name="Doricent M."/>
            <person name="Dorje P."/>
            <person name="Dorjee K."/>
            <person name="Dupes A."/>
            <person name="Elong R."/>
            <person name="Falk J."/>
            <person name="Farina A."/>
            <person name="Faro S."/>
            <person name="Ferguson D."/>
            <person name="Fisher S."/>
            <person name="Foley C.D."/>
            <person name="Franke A."/>
            <person name="Friedrich D."/>
            <person name="Gadbois L."/>
            <person name="Gearin G."/>
            <person name="Gearin C.R."/>
            <person name="Giannoukos G."/>
            <person name="Goode T."/>
            <person name="Graham J."/>
            <person name="Grandbois E."/>
            <person name="Grewal S."/>
            <person name="Gyaltsen K."/>
            <person name="Hafez N."/>
            <person name="Hagos B."/>
            <person name="Hall J."/>
            <person name="Henson C."/>
            <person name="Hollinger A."/>
            <person name="Honan T."/>
            <person name="Huard M.D."/>
            <person name="Hughes L."/>
            <person name="Hurhula B."/>
            <person name="Husby M.E."/>
            <person name="Kamat A."/>
            <person name="Kanga B."/>
            <person name="Kashin S."/>
            <person name="Khazanovich D."/>
            <person name="Kisner P."/>
            <person name="Lance K."/>
            <person name="Lara M."/>
            <person name="Lee W."/>
            <person name="Lennon N."/>
            <person name="Letendre F."/>
            <person name="LeVine R."/>
            <person name="Lipovsky A."/>
            <person name="Liu X."/>
            <person name="Liu J."/>
            <person name="Liu S."/>
            <person name="Lokyitsang T."/>
            <person name="Lokyitsang Y."/>
            <person name="Lubonja R."/>
            <person name="Lui A."/>
            <person name="MacDonald P."/>
            <person name="Magnisalis V."/>
            <person name="Maru K."/>
            <person name="Matthews C."/>
            <person name="McCusker W."/>
            <person name="McDonough S."/>
            <person name="Mehta T."/>
            <person name="Meldrim J."/>
            <person name="Meneus L."/>
            <person name="Mihai O."/>
            <person name="Mihalev A."/>
            <person name="Mihova T."/>
            <person name="Mittelman R."/>
            <person name="Mlenga V."/>
            <person name="Montmayeur A."/>
            <person name="Mulrain L."/>
            <person name="Navidi A."/>
            <person name="Naylor J."/>
            <person name="Negash T."/>
            <person name="Nguyen T."/>
            <person name="Nguyen N."/>
            <person name="Nicol R."/>
            <person name="Norbu C."/>
            <person name="Norbu N."/>
            <person name="Novod N."/>
            <person name="O'Neill B."/>
            <person name="Osman S."/>
            <person name="Markiewicz E."/>
            <person name="Oyono O.L."/>
            <person name="Patti C."/>
            <person name="Phunkhang P."/>
            <person name="Pierre F."/>
            <person name="Priest M."/>
            <person name="Raghuraman S."/>
            <person name="Rege F."/>
            <person name="Reyes R."/>
            <person name="Rise C."/>
            <person name="Rogov P."/>
            <person name="Ross K."/>
            <person name="Ryan E."/>
            <person name="Settipalli S."/>
            <person name="Shea T."/>
            <person name="Sherpa N."/>
            <person name="Shi L."/>
            <person name="Shih D."/>
            <person name="Sparrow T."/>
            <person name="Spaulding J."/>
            <person name="Stalker J."/>
            <person name="Stange-Thomann N."/>
            <person name="Stavropoulos S."/>
            <person name="Stone C."/>
            <person name="Strader C."/>
            <person name="Tesfaye S."/>
            <person name="Thomson T."/>
            <person name="Thoulutsang Y."/>
            <person name="Thoulutsang D."/>
            <person name="Topham K."/>
            <person name="Topping I."/>
            <person name="Tsamla T."/>
            <person name="Vassiliev H."/>
            <person name="Vo A."/>
            <person name="Wangchuk T."/>
            <person name="Wangdi T."/>
            <person name="Weiand M."/>
            <person name="Wilkinson J."/>
            <person name="Wilson A."/>
            <person name="Yadav S."/>
            <person name="Young G."/>
            <person name="Yu Q."/>
            <person name="Zembek L."/>
            <person name="Zhong D."/>
            <person name="Zimmer A."/>
            <person name="Zwirko Z."/>
            <person name="Jaffe D.B."/>
            <person name="Alvarez P."/>
            <person name="Brockman W."/>
            <person name="Butler J."/>
            <person name="Chin C."/>
            <person name="Gnerre S."/>
            <person name="Grabherr M."/>
            <person name="Kleber M."/>
            <person name="Mauceli E."/>
            <person name="MacCallum I."/>
        </authorList>
    </citation>
    <scope>NUCLEOTIDE SEQUENCE [LARGE SCALE GENOMIC DNA]</scope>
    <source>
        <strain evidence="2">Tucson 14024-0371.13</strain>
    </source>
</reference>
<accession>A0A0P8ZY34</accession>
<dbReference type="GeneID" id="6499935"/>
<gene>
    <name evidence="1" type="primary">Dana\GF17147</name>
    <name evidence="1" type="synonym">dana_GLEANR_18413</name>
    <name evidence="1" type="ORF">GF17147</name>
</gene>
<dbReference type="AlphaFoldDB" id="A0A0P8ZY34"/>
<protein>
    <submittedName>
        <fullName evidence="1">Uncharacterized protein</fullName>
    </submittedName>
</protein>
<proteinExistence type="predicted"/>
<dbReference type="KEGG" id="dan:6499935"/>